<gene>
    <name evidence="1" type="ORF">AB5J51_41930</name>
</gene>
<protein>
    <submittedName>
        <fullName evidence="1">Uncharacterized protein</fullName>
    </submittedName>
</protein>
<name>A0AB39YI06_9ACTN</name>
<evidence type="ECO:0000313" key="1">
    <source>
        <dbReference type="EMBL" id="XDV69479.1"/>
    </source>
</evidence>
<accession>A0AB39YI06</accession>
<dbReference type="RefSeq" id="WP_369780674.1">
    <property type="nucleotide sequence ID" value="NZ_CP165728.1"/>
</dbReference>
<organism evidence="1">
    <name type="scientific">Streptomyces sp. R33</name>
    <dbReference type="NCBI Taxonomy" id="3238629"/>
    <lineage>
        <taxon>Bacteria</taxon>
        <taxon>Bacillati</taxon>
        <taxon>Actinomycetota</taxon>
        <taxon>Actinomycetes</taxon>
        <taxon>Kitasatosporales</taxon>
        <taxon>Streptomycetaceae</taxon>
        <taxon>Streptomyces</taxon>
    </lineage>
</organism>
<dbReference type="EMBL" id="CP165728">
    <property type="protein sequence ID" value="XDV69479.1"/>
    <property type="molecule type" value="Genomic_DNA"/>
</dbReference>
<reference evidence="1" key="1">
    <citation type="submission" date="2024-08" db="EMBL/GenBank/DDBJ databases">
        <authorList>
            <person name="Yu S.T."/>
        </authorList>
    </citation>
    <scope>NUCLEOTIDE SEQUENCE</scope>
    <source>
        <strain evidence="1">R33</strain>
        <plasmid evidence="1">unnamed1</plasmid>
    </source>
</reference>
<sequence length="145" mass="15182">MSEEPGASTVLAFLPNHPDEGVGTLARVRTSEGPNGDDVVFERSAERPMGLWAEAGENLLRIVPQLGPNAPDGDGVDDCLPCPGCYRPVYDSSSSHTLIGGGPIPVFGLCRLCSDGSTLRALRQADIPVDPEQRAVLEAVAAAMV</sequence>
<dbReference type="AlphaFoldDB" id="A0AB39YI06"/>
<proteinExistence type="predicted"/>
<keyword evidence="1" id="KW-0614">Plasmid</keyword>
<geneLocation type="plasmid" evidence="1">
    <name>unnamed1</name>
</geneLocation>